<keyword evidence="19 24" id="KW-0408">Iron</keyword>
<dbReference type="CTD" id="4512"/>
<evidence type="ECO:0000256" key="25">
    <source>
        <dbReference type="SAM" id="MobiDB-lite"/>
    </source>
</evidence>
<evidence type="ECO:0000256" key="23">
    <source>
        <dbReference type="ARBA" id="ARBA00049512"/>
    </source>
</evidence>
<name>A0A6G6A7W8_9ORTH</name>
<dbReference type="Gene3D" id="1.20.210.10">
    <property type="entry name" value="Cytochrome c oxidase-like, subunit I domain"/>
    <property type="match status" value="1"/>
</dbReference>
<comment type="catalytic activity">
    <reaction evidence="23">
        <text>4 Fe(II)-[cytochrome c] + O2 + 8 H(+)(in) = 4 Fe(III)-[cytochrome c] + 2 H2O + 4 H(+)(out)</text>
        <dbReference type="Rhea" id="RHEA:11436"/>
        <dbReference type="Rhea" id="RHEA-COMP:10350"/>
        <dbReference type="Rhea" id="RHEA-COMP:14399"/>
        <dbReference type="ChEBI" id="CHEBI:15377"/>
        <dbReference type="ChEBI" id="CHEBI:15378"/>
        <dbReference type="ChEBI" id="CHEBI:15379"/>
        <dbReference type="ChEBI" id="CHEBI:29033"/>
        <dbReference type="ChEBI" id="CHEBI:29034"/>
        <dbReference type="EC" id="7.1.1.9"/>
    </reaction>
    <physiologicalReaction direction="left-to-right" evidence="23">
        <dbReference type="Rhea" id="RHEA:11437"/>
    </physiologicalReaction>
</comment>
<dbReference type="GO" id="GO:0020037">
    <property type="term" value="F:heme binding"/>
    <property type="evidence" value="ECO:0007669"/>
    <property type="project" value="InterPro"/>
</dbReference>
<dbReference type="InterPro" id="IPR036927">
    <property type="entry name" value="Cyt_c_oxase-like_su1_sf"/>
</dbReference>
<dbReference type="GO" id="GO:0045277">
    <property type="term" value="C:respiratory chain complex IV"/>
    <property type="evidence" value="ECO:0007669"/>
    <property type="project" value="InterPro"/>
</dbReference>
<dbReference type="InterPro" id="IPR023615">
    <property type="entry name" value="Cyt_c_Oxase_su1_BS"/>
</dbReference>
<evidence type="ECO:0000256" key="9">
    <source>
        <dbReference type="ARBA" id="ARBA00022448"/>
    </source>
</evidence>
<dbReference type="GeneID" id="44797507"/>
<evidence type="ECO:0000256" key="5">
    <source>
        <dbReference type="ARBA" id="ARBA00009578"/>
    </source>
</evidence>
<feature type="transmembrane region" description="Helical" evidence="26">
    <location>
        <begin position="303"/>
        <end position="326"/>
    </location>
</feature>
<dbReference type="PRINTS" id="PR01165">
    <property type="entry name" value="CYCOXIDASEI"/>
</dbReference>
<keyword evidence="20 24" id="KW-0186">Copper</keyword>
<evidence type="ECO:0000256" key="13">
    <source>
        <dbReference type="ARBA" id="ARBA00022723"/>
    </source>
</evidence>
<evidence type="ECO:0000256" key="8">
    <source>
        <dbReference type="ARBA" id="ARBA00015947"/>
    </source>
</evidence>
<feature type="transmembrane region" description="Helical" evidence="26">
    <location>
        <begin position="379"/>
        <end position="400"/>
    </location>
</feature>
<evidence type="ECO:0000256" key="4">
    <source>
        <dbReference type="ARBA" id="ARBA00004673"/>
    </source>
</evidence>
<dbReference type="InterPro" id="IPR033944">
    <property type="entry name" value="Cyt_c_oxase_su1_dom"/>
</dbReference>
<feature type="transmembrane region" description="Helical" evidence="26">
    <location>
        <begin position="149"/>
        <end position="171"/>
    </location>
</feature>
<dbReference type="RefSeq" id="YP_009740811.1">
    <property type="nucleotide sequence ID" value="NC_046550.1"/>
</dbReference>
<comment type="cofactor">
    <cofactor evidence="2">
        <name>heme</name>
        <dbReference type="ChEBI" id="CHEBI:30413"/>
    </cofactor>
</comment>
<feature type="transmembrane region" description="Helical" evidence="26">
    <location>
        <begin position="450"/>
        <end position="473"/>
    </location>
</feature>
<keyword evidence="14 24" id="KW-0999">Mitochondrion inner membrane</keyword>
<feature type="domain" description="Cytochrome oxidase subunit I profile" evidence="27">
    <location>
        <begin position="1"/>
        <end position="512"/>
    </location>
</feature>
<evidence type="ECO:0000256" key="26">
    <source>
        <dbReference type="SAM" id="Phobius"/>
    </source>
</evidence>
<evidence type="ECO:0000256" key="21">
    <source>
        <dbReference type="ARBA" id="ARBA00023128"/>
    </source>
</evidence>
<evidence type="ECO:0000256" key="16">
    <source>
        <dbReference type="ARBA" id="ARBA00022967"/>
    </source>
</evidence>
<evidence type="ECO:0000256" key="15">
    <source>
        <dbReference type="ARBA" id="ARBA00022842"/>
    </source>
</evidence>
<feature type="region of interest" description="Disordered" evidence="25">
    <location>
        <begin position="493"/>
        <end position="513"/>
    </location>
</feature>
<keyword evidence="10 24" id="KW-0349">Heme</keyword>
<protein>
    <recommendedName>
        <fullName evidence="8 24">Cytochrome c oxidase subunit 1</fullName>
        <ecNumber evidence="7 24">7.1.1.9</ecNumber>
    </recommendedName>
</protein>
<feature type="transmembrane region" description="Helical" evidence="26">
    <location>
        <begin position="338"/>
        <end position="359"/>
    </location>
</feature>
<keyword evidence="22 24" id="KW-0472">Membrane</keyword>
<dbReference type="UniPathway" id="UPA00705"/>
<comment type="function">
    <text evidence="24">Component of the cytochrome c oxidase, the last enzyme in the mitochondrial electron transport chain which drives oxidative phosphorylation. The respiratory chain contains 3 multisubunit complexes succinate dehydrogenase (complex II, CII), ubiquinol-cytochrome c oxidoreductase (cytochrome b-c1 complex, complex III, CIII) and cytochrome c oxidase (complex IV, CIV), that cooperate to transfer electrons derived from NADH and succinate to molecular oxygen, creating an electrochemical gradient over the inner membrane that drives transmembrane transport and the ATP synthase. Cytochrome c oxidase is the component of the respiratory chain that catalyzes the reduction of oxygen to water. Electrons originating from reduced cytochrome c in the intermembrane space (IMS) are transferred via the dinuclear copper A center (CU(A)) of subunit 2 and heme A of subunit 1 to the active site in subunit 1, a binuclear center (BNC) formed by heme A3 and copper B (CU(B)). The BNC reduces molecular oxygen to 2 water molecules using 4 electrons from cytochrome c in the IMS and 4 protons from the mitochondrial matrix.</text>
</comment>
<evidence type="ECO:0000256" key="24">
    <source>
        <dbReference type="RuleBase" id="RU000369"/>
    </source>
</evidence>
<reference evidence="28" key="1">
    <citation type="submission" date="2019-06" db="EMBL/GenBank/DDBJ databases">
        <title>MtOrt: An empirical mitochondrial amino acid substitution model for evolutionary studies of Orthoptera insects.</title>
        <authorList>
            <person name="Chang H."/>
            <person name="Nie Y."/>
            <person name="Zhang N."/>
            <person name="Zhang X."/>
            <person name="Sun H."/>
            <person name="Mao Y."/>
            <person name="Q Z."/>
            <person name="Huang Y."/>
        </authorList>
    </citation>
    <scope>NUCLEOTIDE SEQUENCE</scope>
</reference>
<dbReference type="EMBL" id="MN083190">
    <property type="protein sequence ID" value="QID03799.1"/>
    <property type="molecule type" value="Genomic_DNA"/>
</dbReference>
<feature type="transmembrane region" description="Helical" evidence="26">
    <location>
        <begin position="271"/>
        <end position="291"/>
    </location>
</feature>
<dbReference type="Pfam" id="PF00115">
    <property type="entry name" value="COX1"/>
    <property type="match status" value="1"/>
</dbReference>
<keyword evidence="9 24" id="KW-0813">Transport</keyword>
<feature type="transmembrane region" description="Helical" evidence="26">
    <location>
        <begin position="412"/>
        <end position="430"/>
    </location>
</feature>
<keyword evidence="15" id="KW-0460">Magnesium</keyword>
<evidence type="ECO:0000256" key="7">
    <source>
        <dbReference type="ARBA" id="ARBA00012949"/>
    </source>
</evidence>
<dbReference type="InterPro" id="IPR023616">
    <property type="entry name" value="Cyt_c_oxase-like_su1_dom"/>
</dbReference>
<dbReference type="FunFam" id="1.20.210.10:FF:000001">
    <property type="entry name" value="Cytochrome c oxidase subunit 1"/>
    <property type="match status" value="1"/>
</dbReference>
<evidence type="ECO:0000256" key="19">
    <source>
        <dbReference type="ARBA" id="ARBA00023004"/>
    </source>
</evidence>
<keyword evidence="13 24" id="KW-0479">Metal-binding</keyword>
<evidence type="ECO:0000256" key="6">
    <source>
        <dbReference type="ARBA" id="ARBA00011164"/>
    </source>
</evidence>
<comment type="cofactor">
    <cofactor evidence="1">
        <name>Cu cation</name>
        <dbReference type="ChEBI" id="CHEBI:23378"/>
    </cofactor>
</comment>
<evidence type="ECO:0000256" key="10">
    <source>
        <dbReference type="ARBA" id="ARBA00022617"/>
    </source>
</evidence>
<feature type="transmembrane region" description="Helical" evidence="26">
    <location>
        <begin position="20"/>
        <end position="41"/>
    </location>
</feature>
<dbReference type="GO" id="GO:0004129">
    <property type="term" value="F:cytochrome-c oxidase activity"/>
    <property type="evidence" value="ECO:0007669"/>
    <property type="project" value="UniProtKB-EC"/>
</dbReference>
<evidence type="ECO:0000259" key="27">
    <source>
        <dbReference type="PROSITE" id="PS50855"/>
    </source>
</evidence>
<comment type="similarity">
    <text evidence="5 24">Belongs to the heme-copper respiratory oxidase family.</text>
</comment>
<keyword evidence="12 24" id="KW-0812">Transmembrane</keyword>
<comment type="subunit">
    <text evidence="6">Component of the cytochrome c oxidase (complex IV, CIV), a multisubunit enzyme composed of a catalytic core of 3 subunits and several supernumerary subunits. The complex exists as a monomer or a dimer and forms supercomplexes (SCs) in the inner mitochondrial membrane with ubiquinol-cytochrome c oxidoreductase (cytochrome b-c1 complex, complex III, CIII).</text>
</comment>
<dbReference type="PROSITE" id="PS00077">
    <property type="entry name" value="COX1_CUB"/>
    <property type="match status" value="1"/>
</dbReference>
<feature type="transmembrane region" description="Helical" evidence="26">
    <location>
        <begin position="53"/>
        <end position="75"/>
    </location>
</feature>
<keyword evidence="16" id="KW-1278">Translocase</keyword>
<evidence type="ECO:0000256" key="2">
    <source>
        <dbReference type="ARBA" id="ARBA00001971"/>
    </source>
</evidence>
<accession>A0A6G6A7W8</accession>
<keyword evidence="18 26" id="KW-1133">Transmembrane helix</keyword>
<gene>
    <name evidence="28" type="primary">COX1</name>
</gene>
<evidence type="ECO:0000313" key="28">
    <source>
        <dbReference type="EMBL" id="QID03799.1"/>
    </source>
</evidence>
<comment type="subcellular location">
    <subcellularLocation>
        <location evidence="3 24">Mitochondrion inner membrane</location>
        <topology evidence="3 24">Multi-pass membrane protein</topology>
    </subcellularLocation>
</comment>
<evidence type="ECO:0000256" key="18">
    <source>
        <dbReference type="ARBA" id="ARBA00022989"/>
    </source>
</evidence>
<dbReference type="GO" id="GO:0015990">
    <property type="term" value="P:electron transport coupled proton transport"/>
    <property type="evidence" value="ECO:0007669"/>
    <property type="project" value="TreeGrafter"/>
</dbReference>
<evidence type="ECO:0000256" key="14">
    <source>
        <dbReference type="ARBA" id="ARBA00022792"/>
    </source>
</evidence>
<evidence type="ECO:0000256" key="3">
    <source>
        <dbReference type="ARBA" id="ARBA00004448"/>
    </source>
</evidence>
<organism evidence="28">
    <name type="scientific">Sphingonotus menglaensis</name>
    <dbReference type="NCBI Taxonomy" id="2708009"/>
    <lineage>
        <taxon>Eukaryota</taxon>
        <taxon>Metazoa</taxon>
        <taxon>Ecdysozoa</taxon>
        <taxon>Arthropoda</taxon>
        <taxon>Hexapoda</taxon>
        <taxon>Insecta</taxon>
        <taxon>Pterygota</taxon>
        <taxon>Neoptera</taxon>
        <taxon>Polyneoptera</taxon>
        <taxon>Orthoptera</taxon>
        <taxon>Caelifera</taxon>
        <taxon>Acrididea</taxon>
        <taxon>Acridomorpha</taxon>
        <taxon>Acridoidea</taxon>
        <taxon>Acrididae</taxon>
        <taxon>Oedipodinae</taxon>
        <taxon>Sphingonotus</taxon>
    </lineage>
</organism>
<keyword evidence="11 24" id="KW-0679">Respiratory chain</keyword>
<dbReference type="EC" id="7.1.1.9" evidence="7 24"/>
<evidence type="ECO:0000256" key="1">
    <source>
        <dbReference type="ARBA" id="ARBA00001935"/>
    </source>
</evidence>
<geneLocation type="mitochondrion" evidence="28"/>
<evidence type="ECO:0000256" key="17">
    <source>
        <dbReference type="ARBA" id="ARBA00022982"/>
    </source>
</evidence>
<dbReference type="GO" id="GO:0005743">
    <property type="term" value="C:mitochondrial inner membrane"/>
    <property type="evidence" value="ECO:0007669"/>
    <property type="project" value="UniProtKB-SubCell"/>
</dbReference>
<keyword evidence="21 24" id="KW-0496">Mitochondrion</keyword>
<dbReference type="PANTHER" id="PTHR10422:SF18">
    <property type="entry name" value="CYTOCHROME C OXIDASE SUBUNIT 1"/>
    <property type="match status" value="1"/>
</dbReference>
<evidence type="ECO:0000256" key="22">
    <source>
        <dbReference type="ARBA" id="ARBA00023136"/>
    </source>
</evidence>
<dbReference type="InterPro" id="IPR000883">
    <property type="entry name" value="Cyt_C_Oxase_1"/>
</dbReference>
<dbReference type="SUPFAM" id="SSF81442">
    <property type="entry name" value="Cytochrome c oxidase subunit I-like"/>
    <property type="match status" value="1"/>
</dbReference>
<evidence type="ECO:0000256" key="20">
    <source>
        <dbReference type="ARBA" id="ARBA00023008"/>
    </source>
</evidence>
<proteinExistence type="inferred from homology"/>
<evidence type="ECO:0000256" key="12">
    <source>
        <dbReference type="ARBA" id="ARBA00022692"/>
    </source>
</evidence>
<dbReference type="GO" id="GO:0046872">
    <property type="term" value="F:metal ion binding"/>
    <property type="evidence" value="ECO:0007669"/>
    <property type="project" value="UniProtKB-KW"/>
</dbReference>
<keyword evidence="17 24" id="KW-0249">Electron transport</keyword>
<dbReference type="PANTHER" id="PTHR10422">
    <property type="entry name" value="CYTOCHROME C OXIDASE SUBUNIT 1"/>
    <property type="match status" value="1"/>
</dbReference>
<evidence type="ECO:0000256" key="11">
    <source>
        <dbReference type="ARBA" id="ARBA00022660"/>
    </source>
</evidence>
<dbReference type="AlphaFoldDB" id="A0A6G6A7W8"/>
<dbReference type="CDD" id="cd01663">
    <property type="entry name" value="Cyt_c_Oxidase_I"/>
    <property type="match status" value="1"/>
</dbReference>
<dbReference type="GO" id="GO:0006123">
    <property type="term" value="P:mitochondrial electron transport, cytochrome c to oxygen"/>
    <property type="evidence" value="ECO:0007669"/>
    <property type="project" value="TreeGrafter"/>
</dbReference>
<dbReference type="PROSITE" id="PS50855">
    <property type="entry name" value="COX1"/>
    <property type="match status" value="1"/>
</dbReference>
<feature type="transmembrane region" description="Helical" evidence="26">
    <location>
        <begin position="183"/>
        <end position="210"/>
    </location>
</feature>
<feature type="transmembrane region" description="Helical" evidence="26">
    <location>
        <begin position="243"/>
        <end position="259"/>
    </location>
</feature>
<sequence length="513" mass="56609">MLPQKWLFSTNHKDIGTLYFMFGAWAGMVGTSMSMIIRAELGQPGSMIGDDQIYNVIITAHAFVMIFFMVMPIMIGGFGNWLVPLMIGAPDMAFPRMNNMSFWLLPPSLILLLSSSMVDSGAGTGWTVYPPLAGAIAHGGASVDLAIFSLHLAGISSILGAVNFITTAINMRSDSMTMDQTPLFVWSVAITALLLLLSLPVLAGAITMLLTDRNLNTSFFDPAGGGDPILYQHLFWFFGHPEVYILILPGFGIISHIVCQESGKIESFGTLGMIYAMLSIGLMGFIVWAHHMFTVGMDVDTRAYFTSATMIIAVPTGIKVFSWLATLYGTKFKFNPPLLWALGFIFLFTMGGLTGLVLANSSLDIVLHDTYYVVAHFHYVLSMGAVFAIMGGIIQWYPLFTGLTMNNKWLKIQFSIMFIGVNLTFFPQHFLGLAGMPRRYSDYPDAYTSWNVISSIGSTISIVGIIMFILIMWESMIKNRTVIFSVNMSSSTEWLQNNPPAEHSYSELPLINK</sequence>
<comment type="pathway">
    <text evidence="4 24">Energy metabolism; oxidative phosphorylation.</text>
</comment>